<feature type="non-terminal residue" evidence="3">
    <location>
        <position position="1"/>
    </location>
</feature>
<proteinExistence type="predicted"/>
<keyword evidence="1" id="KW-0472">Membrane</keyword>
<evidence type="ECO:0000313" key="3">
    <source>
        <dbReference type="EMBL" id="MEQ2166636.1"/>
    </source>
</evidence>
<evidence type="ECO:0000256" key="1">
    <source>
        <dbReference type="SAM" id="Phobius"/>
    </source>
</evidence>
<reference evidence="3 4" key="1">
    <citation type="submission" date="2021-06" db="EMBL/GenBank/DDBJ databases">
        <authorList>
            <person name="Palmer J.M."/>
        </authorList>
    </citation>
    <scope>NUCLEOTIDE SEQUENCE [LARGE SCALE GENOMIC DNA]</scope>
    <source>
        <strain evidence="3 4">GA_2019</strain>
        <tissue evidence="3">Muscle</tissue>
    </source>
</reference>
<organism evidence="3 4">
    <name type="scientific">Goodea atripinnis</name>
    <dbReference type="NCBI Taxonomy" id="208336"/>
    <lineage>
        <taxon>Eukaryota</taxon>
        <taxon>Metazoa</taxon>
        <taxon>Chordata</taxon>
        <taxon>Craniata</taxon>
        <taxon>Vertebrata</taxon>
        <taxon>Euteleostomi</taxon>
        <taxon>Actinopterygii</taxon>
        <taxon>Neopterygii</taxon>
        <taxon>Teleostei</taxon>
        <taxon>Neoteleostei</taxon>
        <taxon>Acanthomorphata</taxon>
        <taxon>Ovalentaria</taxon>
        <taxon>Atherinomorphae</taxon>
        <taxon>Cyprinodontiformes</taxon>
        <taxon>Goodeidae</taxon>
        <taxon>Goodea</taxon>
    </lineage>
</organism>
<protein>
    <recommendedName>
        <fullName evidence="2">RIH domain-containing protein</fullName>
    </recommendedName>
</protein>
<dbReference type="Proteomes" id="UP001476798">
    <property type="component" value="Unassembled WGS sequence"/>
</dbReference>
<keyword evidence="4" id="KW-1185">Reference proteome</keyword>
<keyword evidence="1" id="KW-0812">Transmembrane</keyword>
<accession>A0ABV0N5K9</accession>
<dbReference type="InterPro" id="IPR015925">
    <property type="entry name" value="Ryanodine_IP3_receptor"/>
</dbReference>
<dbReference type="EMBL" id="JAHRIO010024777">
    <property type="protein sequence ID" value="MEQ2166636.1"/>
    <property type="molecule type" value="Genomic_DNA"/>
</dbReference>
<dbReference type="PANTHER" id="PTHR13715">
    <property type="entry name" value="RYANODINE RECEPTOR AND IP3 RECEPTOR"/>
    <property type="match status" value="1"/>
</dbReference>
<dbReference type="InterPro" id="IPR035910">
    <property type="entry name" value="RyR/IP3R_RIH_dom_sf"/>
</dbReference>
<feature type="domain" description="RIH" evidence="2">
    <location>
        <begin position="1"/>
        <end position="58"/>
    </location>
</feature>
<feature type="transmembrane region" description="Helical" evidence="1">
    <location>
        <begin position="104"/>
        <end position="127"/>
    </location>
</feature>
<dbReference type="PANTHER" id="PTHR13715:SF53">
    <property type="entry name" value="INOSITOL 1,4,5-TRISPHOSPHATE RECEPTOR TYPE 2"/>
    <property type="match status" value="1"/>
</dbReference>
<evidence type="ECO:0000259" key="2">
    <source>
        <dbReference type="Pfam" id="PF01365"/>
    </source>
</evidence>
<sequence>EYIAKKFPIMQSQMGYEILAEDTITALLHNNRKLLEKHITAREIETFVSLLRRNREPRPSESHPEMSIFQPSCRISHIQCLNMQTVCSVCENALSSNAMPVMKWIFSAAAALYQLCVPFCVVLYFMCAHFISLLSARLISNSDNSLDSSVSPDEGDEEEVWLYWIDNHKEPHGKSIRHLAQDAKNNHKMDADLLTYYR</sequence>
<comment type="caution">
    <text evidence="3">The sequence shown here is derived from an EMBL/GenBank/DDBJ whole genome shotgun (WGS) entry which is preliminary data.</text>
</comment>
<name>A0ABV0N5K9_9TELE</name>
<evidence type="ECO:0000313" key="4">
    <source>
        <dbReference type="Proteomes" id="UP001476798"/>
    </source>
</evidence>
<gene>
    <name evidence="3" type="ORF">GOODEAATRI_030383</name>
</gene>
<dbReference type="Pfam" id="PF01365">
    <property type="entry name" value="RYDR_ITPR"/>
    <property type="match status" value="1"/>
</dbReference>
<dbReference type="SUPFAM" id="SSF100909">
    <property type="entry name" value="IP3 receptor type 1 binding core, domain 2"/>
    <property type="match status" value="1"/>
</dbReference>
<dbReference type="Gene3D" id="1.25.10.30">
    <property type="entry name" value="IP3 receptor type 1 binding core, RIH domain"/>
    <property type="match status" value="1"/>
</dbReference>
<keyword evidence="1" id="KW-1133">Transmembrane helix</keyword>
<dbReference type="InterPro" id="IPR000699">
    <property type="entry name" value="RIH_dom"/>
</dbReference>